<keyword evidence="4" id="KW-1185">Reference proteome</keyword>
<comment type="caution">
    <text evidence="3">The sequence shown here is derived from an EMBL/GenBank/DDBJ whole genome shotgun (WGS) entry which is preliminary data.</text>
</comment>
<feature type="domain" description="CHASE2" evidence="2">
    <location>
        <begin position="417"/>
        <end position="770"/>
    </location>
</feature>
<evidence type="ECO:0000259" key="2">
    <source>
        <dbReference type="SMART" id="SM01080"/>
    </source>
</evidence>
<dbReference type="OrthoDB" id="444941at2"/>
<evidence type="ECO:0000256" key="1">
    <source>
        <dbReference type="SAM" id="Phobius"/>
    </source>
</evidence>
<proteinExistence type="predicted"/>
<keyword evidence="1" id="KW-0812">Transmembrane</keyword>
<dbReference type="InterPro" id="IPR007890">
    <property type="entry name" value="CHASE2"/>
</dbReference>
<name>A0A3N6PJC9_9CYAN</name>
<evidence type="ECO:0000313" key="4">
    <source>
        <dbReference type="Proteomes" id="UP000269154"/>
    </source>
</evidence>
<keyword evidence="1" id="KW-0472">Membrane</keyword>
<feature type="transmembrane region" description="Helical" evidence="1">
    <location>
        <begin position="753"/>
        <end position="770"/>
    </location>
</feature>
<dbReference type="Pfam" id="PF05226">
    <property type="entry name" value="CHASE2"/>
    <property type="match status" value="1"/>
</dbReference>
<dbReference type="RefSeq" id="WP_124143599.1">
    <property type="nucleotide sequence ID" value="NZ_CAWOKI010000354.1"/>
</dbReference>
<dbReference type="Proteomes" id="UP000269154">
    <property type="component" value="Unassembled WGS sequence"/>
</dbReference>
<organism evidence="3 4">
    <name type="scientific">Okeania hirsuta</name>
    <dbReference type="NCBI Taxonomy" id="1458930"/>
    <lineage>
        <taxon>Bacteria</taxon>
        <taxon>Bacillati</taxon>
        <taxon>Cyanobacteriota</taxon>
        <taxon>Cyanophyceae</taxon>
        <taxon>Oscillatoriophycideae</taxon>
        <taxon>Oscillatoriales</taxon>
        <taxon>Microcoleaceae</taxon>
        <taxon>Okeania</taxon>
    </lineage>
</organism>
<accession>A0A3N6PJC9</accession>
<keyword evidence="1" id="KW-1133">Transmembrane helix</keyword>
<dbReference type="InterPro" id="IPR024983">
    <property type="entry name" value="CHAT_dom"/>
</dbReference>
<feature type="transmembrane region" description="Helical" evidence="1">
    <location>
        <begin position="807"/>
        <end position="825"/>
    </location>
</feature>
<sequence length="833" mass="95225">MTQTAYRFYLKIQQVEKVCLFELAWGRGQQLSVTIPYPENLTIFYQDWQTKYLSFYHRALRGRVVSTGTIIRQVDWEQKLVQAEAKLLCEFHRWLRHEELFEIRAIIAQAAKQKTENFLPSQHNTHVPTIDIFLTCNCQELCRLPWEVWEITEFAASSKIRIVRQPINIHDTPVNYQSKPCRGKARVLAILGDDTGLNFQVDREAVKSLSPIAEVEFVGWQPHERQAQLKDKIVKAIKDERGWDILFFAGHSNENLNTGGELAIAPGISLSMIEIAQSLTIAKQRGLQFAIFNSCSGLSIANTLIDLGLSQVAVMREPIHNQVAQEFLVRFLQSLAEYKDVHESLLSACQFLKLEKNLTYPSTYLIPSLFCHPDAPLFCLQPSRIKDKCKRWLPSKQEAMALGSLILCSWQLSTQSFLIEKRVLVQAMYRQFTNQPDSKNSPPVLLVEIDEESIKKAKISDPRPMDRSYIAKIIDRLTSINAKIIGVDYLLDRHQPKNDRQLARTLRSSIKKQNTWFVLATSRNLAGSWFEPLPELASPNWQLQGDTFVVGYDSYVTHFTLLPRQYSSKRPLPFAYWLAVAHRLNFEQSGELLQPQINSSESWVSQVKNHINQTTGEYGFLDLFSNSSRLQPLTKFSYKLGQMWMHPIIDFSVPPEAVFQRLPAWQLLESNDSPLLPLITLDKRPSIVIIAARYKDAGLVAPGGDNFPLPAAVGFWRSQHPANPSTVFTGGEIHAYMVHHLLNQRLVIPIPNLWLIVLAALLGKGTVLVLGNSTNTQKQEIILLLFLLTLIYALASLQIYISAAILLPWLLPSLTFWIYIFLYLINRKSRYFN</sequence>
<dbReference type="Pfam" id="PF12770">
    <property type="entry name" value="CHAT"/>
    <property type="match status" value="1"/>
</dbReference>
<evidence type="ECO:0000313" key="3">
    <source>
        <dbReference type="EMBL" id="RQH55412.1"/>
    </source>
</evidence>
<gene>
    <name evidence="3" type="ORF">D5R40_02390</name>
</gene>
<dbReference type="SMART" id="SM01080">
    <property type="entry name" value="CHASE2"/>
    <property type="match status" value="1"/>
</dbReference>
<dbReference type="EMBL" id="RCBY01000007">
    <property type="protein sequence ID" value="RQH55412.1"/>
    <property type="molecule type" value="Genomic_DNA"/>
</dbReference>
<dbReference type="AlphaFoldDB" id="A0A3N6PJC9"/>
<reference evidence="3 4" key="1">
    <citation type="journal article" date="2018" name="ACS Chem. Biol.">
        <title>Ketoreductase domain dysfunction expands chemodiversity: malyngamide biosynthesis in the cyanobacterium Okeania hirsuta.</title>
        <authorList>
            <person name="Moss N.A."/>
            <person name="Leao T."/>
            <person name="Rankin M."/>
            <person name="McCullough T.M."/>
            <person name="Qu P."/>
            <person name="Korobeynikov A."/>
            <person name="Smith J.L."/>
            <person name="Gerwick L."/>
            <person name="Gerwick W.H."/>
        </authorList>
    </citation>
    <scope>NUCLEOTIDE SEQUENCE [LARGE SCALE GENOMIC DNA]</scope>
    <source>
        <strain evidence="3 4">PAB10Feb10-1</strain>
    </source>
</reference>
<protein>
    <submittedName>
        <fullName evidence="3">CHASE2 domain-containing protein</fullName>
    </submittedName>
</protein>
<feature type="transmembrane region" description="Helical" evidence="1">
    <location>
        <begin position="782"/>
        <end position="801"/>
    </location>
</feature>